<proteinExistence type="predicted"/>
<keyword evidence="1" id="KW-0732">Signal</keyword>
<dbReference type="AlphaFoldDB" id="A0A7K1SQM9"/>
<dbReference type="InterPro" id="IPR008972">
    <property type="entry name" value="Cupredoxin"/>
</dbReference>
<reference evidence="2 3" key="1">
    <citation type="submission" date="2019-12" db="EMBL/GenBank/DDBJ databases">
        <title>Spirosoma sp. HMF4905 genome sequencing and assembly.</title>
        <authorList>
            <person name="Kang H."/>
            <person name="Cha I."/>
            <person name="Kim H."/>
            <person name="Joh K."/>
        </authorList>
    </citation>
    <scope>NUCLEOTIDE SEQUENCE [LARGE SCALE GENOMIC DNA]</scope>
    <source>
        <strain evidence="2 3">HMF4905</strain>
    </source>
</reference>
<evidence type="ECO:0000256" key="1">
    <source>
        <dbReference type="SAM" id="SignalP"/>
    </source>
</evidence>
<feature type="signal peptide" evidence="1">
    <location>
        <begin position="1"/>
        <end position="22"/>
    </location>
</feature>
<dbReference type="SUPFAM" id="SSF49503">
    <property type="entry name" value="Cupredoxins"/>
    <property type="match status" value="1"/>
</dbReference>
<evidence type="ECO:0000313" key="2">
    <source>
        <dbReference type="EMBL" id="MVM36101.1"/>
    </source>
</evidence>
<dbReference type="RefSeq" id="WP_157590901.1">
    <property type="nucleotide sequence ID" value="NZ_WPIN01000031.1"/>
</dbReference>
<gene>
    <name evidence="2" type="ORF">GO755_39170</name>
</gene>
<name>A0A7K1SQM9_9BACT</name>
<dbReference type="Proteomes" id="UP000436006">
    <property type="component" value="Unassembled WGS sequence"/>
</dbReference>
<sequence>MTYLNQWVRLALALSVSAGVFACKQDSQLNTTVPPIVTQSIPQPYPASDHAPIEPIIGTYKANSFEEVSSPVSYPINGQTVSLVIKPASGDTVQVSIQATANGKYSPGKDLFYPKAVVVSKTHTDGTVIYYVYLTPPTTTDCGYNTLYIYSNQTIDYNFIPPGNGPCLGARIRFGKE</sequence>
<dbReference type="EMBL" id="WPIN01000031">
    <property type="protein sequence ID" value="MVM36101.1"/>
    <property type="molecule type" value="Genomic_DNA"/>
</dbReference>
<evidence type="ECO:0000313" key="3">
    <source>
        <dbReference type="Proteomes" id="UP000436006"/>
    </source>
</evidence>
<comment type="caution">
    <text evidence="2">The sequence shown here is derived from an EMBL/GenBank/DDBJ whole genome shotgun (WGS) entry which is preliminary data.</text>
</comment>
<evidence type="ECO:0008006" key="4">
    <source>
        <dbReference type="Google" id="ProtNLM"/>
    </source>
</evidence>
<feature type="chain" id="PRO_5029514182" description="Lipoprotein" evidence="1">
    <location>
        <begin position="23"/>
        <end position="177"/>
    </location>
</feature>
<accession>A0A7K1SQM9</accession>
<protein>
    <recommendedName>
        <fullName evidence="4">Lipoprotein</fullName>
    </recommendedName>
</protein>
<keyword evidence="3" id="KW-1185">Reference proteome</keyword>
<organism evidence="2 3">
    <name type="scientific">Spirosoma arboris</name>
    <dbReference type="NCBI Taxonomy" id="2682092"/>
    <lineage>
        <taxon>Bacteria</taxon>
        <taxon>Pseudomonadati</taxon>
        <taxon>Bacteroidota</taxon>
        <taxon>Cytophagia</taxon>
        <taxon>Cytophagales</taxon>
        <taxon>Cytophagaceae</taxon>
        <taxon>Spirosoma</taxon>
    </lineage>
</organism>